<evidence type="ECO:0000256" key="4">
    <source>
        <dbReference type="SAM" id="Coils"/>
    </source>
</evidence>
<dbReference type="PROSITE" id="PS00723">
    <property type="entry name" value="POLYPRENYL_SYNTHASE_1"/>
    <property type="match status" value="1"/>
</dbReference>
<protein>
    <submittedName>
        <fullName evidence="6">Uncharacterized protein</fullName>
    </submittedName>
</protein>
<feature type="compositionally biased region" description="Basic and acidic residues" evidence="5">
    <location>
        <begin position="414"/>
        <end position="426"/>
    </location>
</feature>
<dbReference type="AlphaFoldDB" id="A0A9P8RQJ2"/>
<evidence type="ECO:0000313" key="7">
    <source>
        <dbReference type="Proteomes" id="UP000750711"/>
    </source>
</evidence>
<sequence>METSFTEGTFTYSIPVDPAEIRKTGCFTLLPVRIHKYNDLADAASHKLRKDWQRHVRDGQDEKPPASPCEAGNLCAFVFPEALPERLGVLTYGMDLAFMHDDASEAVNFSVTMTEHSGFVAAPDARDIGKTQSEKKESGSMKPKKLAAQFLLESVNIDHDLGMHMLDAYHKDWAAVIENTDAGNIKSLDEYYDARRRDFGMVTLWAMAEFGMGFRLSDDDKELIKDVFRPAEEALILTNDYWSWDREYNAAKVNGDRLFNAVDVIAKTKSVPVEEARVWVGYQIGVLEQEYLEQKQRFFREKQNIPFYLRKWVELCGYTISGSHYWSSHCPRYHASHQVSSNGREQTAQVMPNVTSSSDFGDVKENSLSTTLTVGTAPPLQQDAENCQPGKATASGTISITKTSDTKGTNEGGAQDKDASKQRVSEARWNHLDEAALSAPCRYINSLPSKGVRTTLIESFNFWLHVPSGPLAVIENIIRLLHNASLILDDIEDGSPLRRGSAATHLIFGSAQAINSANFMFVEAVQAVQQLENPGAMDTLLEELKHLYLGQSWDLYWKYNLVCPHEGEYMGMVDHKTGGMFRMLLKLMVAESPLISTTVNFDKLTILFGRFFQIRDDYMNLQSRQYSSQKGFCEDLDEGKFSYPIVHCIEHCPNFKDQIIGLFRQRTLNSRPTSAMLSRESKMHILGCLTKSGAFEATKKKLQEIEAELETEITKIEDTTGETNPMMRLLLKKLTVRDTVKRRGGIAELGQI</sequence>
<evidence type="ECO:0000256" key="2">
    <source>
        <dbReference type="ARBA" id="ARBA00022723"/>
    </source>
</evidence>
<evidence type="ECO:0000256" key="3">
    <source>
        <dbReference type="ARBA" id="ARBA00022842"/>
    </source>
</evidence>
<dbReference type="PANTHER" id="PTHR12001:SF72">
    <property type="entry name" value="THIJ_PFPI FAMILY PROTEIN (AFU_ORTHOLOGUE AFUA_3G01210)-RELATED"/>
    <property type="match status" value="1"/>
</dbReference>
<dbReference type="Gene3D" id="1.10.600.10">
    <property type="entry name" value="Farnesyl Diphosphate Synthase"/>
    <property type="match status" value="2"/>
</dbReference>
<evidence type="ECO:0000256" key="5">
    <source>
        <dbReference type="SAM" id="MobiDB-lite"/>
    </source>
</evidence>
<dbReference type="GO" id="GO:0008299">
    <property type="term" value="P:isoprenoid biosynthetic process"/>
    <property type="evidence" value="ECO:0007669"/>
    <property type="project" value="InterPro"/>
</dbReference>
<dbReference type="GO" id="GO:0046165">
    <property type="term" value="P:alcohol biosynthetic process"/>
    <property type="evidence" value="ECO:0007669"/>
    <property type="project" value="UniProtKB-ARBA"/>
</dbReference>
<dbReference type="SUPFAM" id="SSF48576">
    <property type="entry name" value="Terpenoid synthases"/>
    <property type="match status" value="2"/>
</dbReference>
<gene>
    <name evidence="6" type="ORF">GP486_003894</name>
</gene>
<organism evidence="6 7">
    <name type="scientific">Trichoglossum hirsutum</name>
    <dbReference type="NCBI Taxonomy" id="265104"/>
    <lineage>
        <taxon>Eukaryota</taxon>
        <taxon>Fungi</taxon>
        <taxon>Dikarya</taxon>
        <taxon>Ascomycota</taxon>
        <taxon>Pezizomycotina</taxon>
        <taxon>Geoglossomycetes</taxon>
        <taxon>Geoglossales</taxon>
        <taxon>Geoglossaceae</taxon>
        <taxon>Trichoglossum</taxon>
    </lineage>
</organism>
<comment type="caution">
    <text evidence="6">The sequence shown here is derived from an EMBL/GenBank/DDBJ whole genome shotgun (WGS) entry which is preliminary data.</text>
</comment>
<keyword evidence="2" id="KW-0479">Metal-binding</keyword>
<dbReference type="InterPro" id="IPR008949">
    <property type="entry name" value="Isoprenoid_synthase_dom_sf"/>
</dbReference>
<dbReference type="EMBL" id="JAGHQM010000562">
    <property type="protein sequence ID" value="KAH0559591.1"/>
    <property type="molecule type" value="Genomic_DNA"/>
</dbReference>
<dbReference type="PROSITE" id="PS00444">
    <property type="entry name" value="POLYPRENYL_SYNTHASE_2"/>
    <property type="match status" value="1"/>
</dbReference>
<dbReference type="GO" id="GO:0004659">
    <property type="term" value="F:prenyltransferase activity"/>
    <property type="evidence" value="ECO:0007669"/>
    <property type="project" value="InterPro"/>
</dbReference>
<feature type="compositionally biased region" description="Polar residues" evidence="5">
    <location>
        <begin position="394"/>
        <end position="409"/>
    </location>
</feature>
<evidence type="ECO:0000256" key="1">
    <source>
        <dbReference type="ARBA" id="ARBA00022679"/>
    </source>
</evidence>
<dbReference type="Proteomes" id="UP000750711">
    <property type="component" value="Unassembled WGS sequence"/>
</dbReference>
<reference evidence="6" key="1">
    <citation type="submission" date="2021-03" db="EMBL/GenBank/DDBJ databases">
        <title>Comparative genomics and phylogenomic investigation of the class Geoglossomycetes provide insights into ecological specialization and systematics.</title>
        <authorList>
            <person name="Melie T."/>
            <person name="Pirro S."/>
            <person name="Miller A.N."/>
            <person name="Quandt A."/>
        </authorList>
    </citation>
    <scope>NUCLEOTIDE SEQUENCE</scope>
    <source>
        <strain evidence="6">CAQ_001_2017</strain>
    </source>
</reference>
<proteinExistence type="predicted"/>
<dbReference type="SFLD" id="SFLDS00005">
    <property type="entry name" value="Isoprenoid_Synthase_Type_I"/>
    <property type="match status" value="1"/>
</dbReference>
<dbReference type="PANTHER" id="PTHR12001">
    <property type="entry name" value="GERANYLGERANYL PYROPHOSPHATE SYNTHASE"/>
    <property type="match status" value="1"/>
</dbReference>
<dbReference type="Pfam" id="PF00348">
    <property type="entry name" value="polyprenyl_synt"/>
    <property type="match status" value="1"/>
</dbReference>
<dbReference type="GO" id="GO:0046872">
    <property type="term" value="F:metal ion binding"/>
    <property type="evidence" value="ECO:0007669"/>
    <property type="project" value="UniProtKB-KW"/>
</dbReference>
<accession>A0A9P8RQJ2</accession>
<dbReference type="Pfam" id="PF19086">
    <property type="entry name" value="Terpene_syn_C_2"/>
    <property type="match status" value="1"/>
</dbReference>
<feature type="region of interest" description="Disordered" evidence="5">
    <location>
        <begin position="373"/>
        <end position="426"/>
    </location>
</feature>
<keyword evidence="7" id="KW-1185">Reference proteome</keyword>
<dbReference type="InterPro" id="IPR033749">
    <property type="entry name" value="Polyprenyl_synt_CS"/>
</dbReference>
<keyword evidence="1" id="KW-0808">Transferase</keyword>
<keyword evidence="3" id="KW-0460">Magnesium</keyword>
<dbReference type="GO" id="GO:0043386">
    <property type="term" value="P:mycotoxin biosynthetic process"/>
    <property type="evidence" value="ECO:0007669"/>
    <property type="project" value="UniProtKB-ARBA"/>
</dbReference>
<evidence type="ECO:0000313" key="6">
    <source>
        <dbReference type="EMBL" id="KAH0559591.1"/>
    </source>
</evidence>
<name>A0A9P8RQJ2_9PEZI</name>
<feature type="coiled-coil region" evidence="4">
    <location>
        <begin position="695"/>
        <end position="722"/>
    </location>
</feature>
<keyword evidence="4" id="KW-0175">Coiled coil</keyword>
<dbReference type="InterPro" id="IPR000092">
    <property type="entry name" value="Polyprenyl_synt"/>
</dbReference>